<comment type="caution">
    <text evidence="2">The sequence shown here is derived from an EMBL/GenBank/DDBJ whole genome shotgun (WGS) entry which is preliminary data.</text>
</comment>
<proteinExistence type="predicted"/>
<keyword evidence="3" id="KW-1185">Reference proteome</keyword>
<organism evidence="2 3">
    <name type="scientific">Triparma retinervis</name>
    <dbReference type="NCBI Taxonomy" id="2557542"/>
    <lineage>
        <taxon>Eukaryota</taxon>
        <taxon>Sar</taxon>
        <taxon>Stramenopiles</taxon>
        <taxon>Ochrophyta</taxon>
        <taxon>Bolidophyceae</taxon>
        <taxon>Parmales</taxon>
        <taxon>Triparmaceae</taxon>
        <taxon>Triparma</taxon>
    </lineage>
</organism>
<dbReference type="InterPro" id="IPR019156">
    <property type="entry name" value="Ataxin-10_domain"/>
</dbReference>
<reference evidence="2" key="1">
    <citation type="submission" date="2022-07" db="EMBL/GenBank/DDBJ databases">
        <title>Genome analysis of Parmales, a sister group of diatoms, reveals the evolutionary specialization of diatoms from phago-mixotrophs to photoautotrophs.</title>
        <authorList>
            <person name="Ban H."/>
            <person name="Sato S."/>
            <person name="Yoshikawa S."/>
            <person name="Kazumasa Y."/>
            <person name="Nakamura Y."/>
            <person name="Ichinomiya M."/>
            <person name="Saitoh K."/>
            <person name="Sato N."/>
            <person name="Blanc-Mathieu R."/>
            <person name="Endo H."/>
            <person name="Kuwata A."/>
            <person name="Ogata H."/>
        </authorList>
    </citation>
    <scope>NUCLEOTIDE SEQUENCE</scope>
</reference>
<dbReference type="Proteomes" id="UP001165082">
    <property type="component" value="Unassembled WGS sequence"/>
</dbReference>
<name>A0A9W7KU70_9STRA</name>
<dbReference type="OrthoDB" id="10403371at2759"/>
<sequence>MAIMCELKCGESEKRKMVARLIASIYNAMHSLPTDDINPAIYNNSNLIGNVIRMTLPTSSIKDSPSSSEQPQDDCTDWSVRLLTYLLSPYDSPYPSIHDTLSSKVITGEHVVLLNAFGGVVDDVLLSSGFRGVTTDDFTPDAPPNTPKPPFKPSLIEFFSSLFLPPPSPPSPPDLPSAVIDMSSKFNTLLVDVYGSLLSLHSSYPPLAPEAATSHAVALLSASSNPSDQKHLLKLLSSLLHSPRSRASLGREGIYAILNATDTCKVLGGREYAVACIQSAVKHEGNRTIVEELRAQEAKPNKMMEKMGLDVQVSDDGKVTLTKK</sequence>
<protein>
    <recommendedName>
        <fullName evidence="1">Ataxin-10 domain-containing protein</fullName>
    </recommendedName>
</protein>
<evidence type="ECO:0000259" key="1">
    <source>
        <dbReference type="Pfam" id="PF09759"/>
    </source>
</evidence>
<evidence type="ECO:0000313" key="3">
    <source>
        <dbReference type="Proteomes" id="UP001165082"/>
    </source>
</evidence>
<accession>A0A9W7KU70</accession>
<evidence type="ECO:0000313" key="2">
    <source>
        <dbReference type="EMBL" id="GMI11777.1"/>
    </source>
</evidence>
<feature type="domain" description="Ataxin-10" evidence="1">
    <location>
        <begin position="231"/>
        <end position="321"/>
    </location>
</feature>
<gene>
    <name evidence="2" type="ORF">TrRE_jg13107</name>
</gene>
<dbReference type="Pfam" id="PF09759">
    <property type="entry name" value="Atx10homo_assoc"/>
    <property type="match status" value="1"/>
</dbReference>
<dbReference type="EMBL" id="BRXZ01000443">
    <property type="protein sequence ID" value="GMI11777.1"/>
    <property type="molecule type" value="Genomic_DNA"/>
</dbReference>
<dbReference type="AlphaFoldDB" id="A0A9W7KU70"/>